<dbReference type="STRING" id="588581.Cpap_0664"/>
<evidence type="ECO:0000256" key="3">
    <source>
        <dbReference type="SAM" id="Coils"/>
    </source>
</evidence>
<dbReference type="AlphaFoldDB" id="F1THS5"/>
<dbReference type="Proteomes" id="UP000003860">
    <property type="component" value="Unassembled WGS sequence"/>
</dbReference>
<evidence type="ECO:0000256" key="1">
    <source>
        <dbReference type="ARBA" id="ARBA00024353"/>
    </source>
</evidence>
<keyword evidence="3" id="KW-0175">Coiled coil</keyword>
<feature type="compositionally biased region" description="Low complexity" evidence="4">
    <location>
        <begin position="143"/>
        <end position="167"/>
    </location>
</feature>
<sequence>MDFCKESDYYVSLYIDDMLEEAIKEEFENHLNECGKCSQKVKEALALVELCRESDDIMLPQNFSSSLHDRLVEVADKQKQNKGKLFIYNKKLIAGLSTAAVLVLTLLAYSLLPHTNLNRKNDSISSGTTAFTSTEDSVKDAAKNSAAASKEEAVQNPNSQESSNESHLSSDKMPAAKGSGALKDYPKKRVFEEKGENKVVSKSSQSIQEADEKLKDSKESIFRTKTAAAPMEYYSNTAEVILNTDTKDKENKDEALKGLMSELGGKELIADDKTIAIMANSSYSDYVIPLESFTKIQQLANDKYNLDISIKIPVTKENITEKYKELEKQRNVVSQKISDMEVKGNNTVTLEKERDDLSQKMDEIVKNSGMITVRISFADK</sequence>
<evidence type="ECO:0000256" key="4">
    <source>
        <dbReference type="SAM" id="MobiDB-lite"/>
    </source>
</evidence>
<evidence type="ECO:0000313" key="8">
    <source>
        <dbReference type="Proteomes" id="UP000003860"/>
    </source>
</evidence>
<feature type="compositionally biased region" description="Polar residues" evidence="4">
    <location>
        <begin position="118"/>
        <end position="135"/>
    </location>
</feature>
<keyword evidence="8" id="KW-1185">Reference proteome</keyword>
<protein>
    <recommendedName>
        <fullName evidence="2">Anti-sigma-W factor RsiW</fullName>
    </recommendedName>
</protein>
<evidence type="ECO:0000259" key="6">
    <source>
        <dbReference type="Pfam" id="PF13490"/>
    </source>
</evidence>
<accession>F1THS5</accession>
<evidence type="ECO:0000256" key="2">
    <source>
        <dbReference type="ARBA" id="ARBA00024438"/>
    </source>
</evidence>
<dbReference type="Pfam" id="PF13490">
    <property type="entry name" value="zf-HC2"/>
    <property type="match status" value="1"/>
</dbReference>
<dbReference type="EMBL" id="ACXX02000017">
    <property type="protein sequence ID" value="EGD46057.1"/>
    <property type="molecule type" value="Genomic_DNA"/>
</dbReference>
<dbReference type="InterPro" id="IPR027383">
    <property type="entry name" value="Znf_put"/>
</dbReference>
<organism evidence="7 8">
    <name type="scientific">Ruminiclostridium papyrosolvens DSM 2782</name>
    <dbReference type="NCBI Taxonomy" id="588581"/>
    <lineage>
        <taxon>Bacteria</taxon>
        <taxon>Bacillati</taxon>
        <taxon>Bacillota</taxon>
        <taxon>Clostridia</taxon>
        <taxon>Eubacteriales</taxon>
        <taxon>Oscillospiraceae</taxon>
        <taxon>Ruminiclostridium</taxon>
    </lineage>
</organism>
<feature type="domain" description="Putative zinc-finger" evidence="6">
    <location>
        <begin position="4"/>
        <end position="37"/>
    </location>
</feature>
<proteinExistence type="inferred from homology"/>
<feature type="region of interest" description="Disordered" evidence="4">
    <location>
        <begin position="118"/>
        <end position="216"/>
    </location>
</feature>
<keyword evidence="5" id="KW-0472">Membrane</keyword>
<dbReference type="InterPro" id="IPR041916">
    <property type="entry name" value="Anti_sigma_zinc_sf"/>
</dbReference>
<feature type="transmembrane region" description="Helical" evidence="5">
    <location>
        <begin position="92"/>
        <end position="112"/>
    </location>
</feature>
<keyword evidence="5 7" id="KW-0812">Transmembrane</keyword>
<keyword evidence="5" id="KW-1133">Transmembrane helix</keyword>
<evidence type="ECO:0000256" key="5">
    <source>
        <dbReference type="SAM" id="Phobius"/>
    </source>
</evidence>
<feature type="coiled-coil region" evidence="3">
    <location>
        <begin position="316"/>
        <end position="367"/>
    </location>
</feature>
<reference evidence="7" key="2">
    <citation type="submission" date="2011-01" db="EMBL/GenBank/DDBJ databases">
        <title>The Non-contiguous Finished genome of Clostridium papyrosolvens.</title>
        <authorList>
            <person name="Lucas S."/>
            <person name="Copeland A."/>
            <person name="Lapidus A."/>
            <person name="Cheng J.-F."/>
            <person name="Goodwin L."/>
            <person name="Pitluck S."/>
            <person name="Misra M."/>
            <person name="Chertkov O."/>
            <person name="Detter J.C."/>
            <person name="Han C."/>
            <person name="Tapia R."/>
            <person name="Land M."/>
            <person name="Hauser L."/>
            <person name="Kyrpides N."/>
            <person name="Ivanova N."/>
            <person name="Pagani I."/>
            <person name="Mouttaki H."/>
            <person name="He Z."/>
            <person name="Zhou J."/>
            <person name="Hemme C.L."/>
            <person name="Woyke T."/>
        </authorList>
    </citation>
    <scope>NUCLEOTIDE SEQUENCE [LARGE SCALE GENOMIC DNA]</scope>
    <source>
        <strain evidence="7">DSM 2782</strain>
    </source>
</reference>
<comment type="caution">
    <text evidence="7">The sequence shown here is derived from an EMBL/GenBank/DDBJ whole genome shotgun (WGS) entry which is preliminary data.</text>
</comment>
<dbReference type="Gene3D" id="1.10.10.1320">
    <property type="entry name" value="Anti-sigma factor, zinc-finger domain"/>
    <property type="match status" value="1"/>
</dbReference>
<evidence type="ECO:0000313" key="7">
    <source>
        <dbReference type="EMBL" id="EGD46057.1"/>
    </source>
</evidence>
<gene>
    <name evidence="7" type="ORF">Cpap_0664</name>
</gene>
<dbReference type="OrthoDB" id="9808253at2"/>
<dbReference type="eggNOG" id="ENOG5030JM4">
    <property type="taxonomic scope" value="Bacteria"/>
</dbReference>
<reference evidence="7" key="1">
    <citation type="submission" date="2009-07" db="EMBL/GenBank/DDBJ databases">
        <authorList>
            <consortium name="US DOE Joint Genome Institute (JGI-PGF)"/>
            <person name="Lucas S."/>
            <person name="Copeland A."/>
            <person name="Lapidus A."/>
            <person name="Glavina del Rio T."/>
            <person name="Tice H."/>
            <person name="Bruce D."/>
            <person name="Goodwin L."/>
            <person name="Pitluck S."/>
            <person name="Larimer F."/>
            <person name="Land M.L."/>
            <person name="Mouttaki H."/>
            <person name="He Z."/>
            <person name="Zhou J."/>
            <person name="Hemme C.L."/>
        </authorList>
    </citation>
    <scope>NUCLEOTIDE SEQUENCE</scope>
    <source>
        <strain evidence="7">DSM 2782</strain>
    </source>
</reference>
<comment type="similarity">
    <text evidence="1">Belongs to the zinc-associated anti-sigma factor (ZAS) superfamily. Anti-sigma-W factor family.</text>
</comment>
<name>F1THS5_9FIRM</name>
<feature type="compositionally biased region" description="Basic and acidic residues" evidence="4">
    <location>
        <begin position="184"/>
        <end position="199"/>
    </location>
</feature>
<dbReference type="RefSeq" id="WP_004622066.1">
    <property type="nucleotide sequence ID" value="NZ_ACXX02000017.1"/>
</dbReference>